<protein>
    <submittedName>
        <fullName evidence="6">Transcriptional regulator</fullName>
    </submittedName>
</protein>
<dbReference type="PROSITE" id="PS50931">
    <property type="entry name" value="HTH_LYSR"/>
    <property type="match status" value="1"/>
</dbReference>
<proteinExistence type="inferred from homology"/>
<dbReference type="PANTHER" id="PTHR30419:SF2">
    <property type="entry name" value="LYSR FAMILY TRANSCRIPTIONAL REGULATOR"/>
    <property type="match status" value="1"/>
</dbReference>
<dbReference type="GO" id="GO:0005829">
    <property type="term" value="C:cytosol"/>
    <property type="evidence" value="ECO:0007669"/>
    <property type="project" value="TreeGrafter"/>
</dbReference>
<sequence length="298" mass="32671">MSGSAPRYDLVSLNVFRAVAQERNVTRAARLCHLAVSAVSKRISELEDQVGVPLFIRHARGMGLTPAGETMLHYVERVHGDLRLMQLELNEHGSGATGHIRLQAITSALTNHLTPDLASFMGLYPRVDFDIEERVGGSIVQAVAEGRADVGIVAADTAALDLETFAYRRERLVVIAAADHPLAGRDRVSFAETLDHEFIGPHVESSMNALLSRQAALLQRGIRQRVRISSFEAMCRLAAIRLGLCVLPESIVRPYLKPMKLVALELDEAWASRAIVVVVRRYSALSPVAKAFVGHLRS</sequence>
<organism evidence="6 7">
    <name type="scientific">Pseudomonas oryzihabitans</name>
    <dbReference type="NCBI Taxonomy" id="47885"/>
    <lineage>
        <taxon>Bacteria</taxon>
        <taxon>Pseudomonadati</taxon>
        <taxon>Pseudomonadota</taxon>
        <taxon>Gammaproteobacteria</taxon>
        <taxon>Pseudomonadales</taxon>
        <taxon>Pseudomonadaceae</taxon>
        <taxon>Pseudomonas</taxon>
    </lineage>
</organism>
<dbReference type="CDD" id="cd08421">
    <property type="entry name" value="PBP2_LTTR_like_1"/>
    <property type="match status" value="1"/>
</dbReference>
<gene>
    <name evidence="6" type="ORF">APT59_09420</name>
</gene>
<dbReference type="SUPFAM" id="SSF46785">
    <property type="entry name" value="Winged helix' DNA-binding domain"/>
    <property type="match status" value="1"/>
</dbReference>
<dbReference type="Pfam" id="PF03466">
    <property type="entry name" value="LysR_substrate"/>
    <property type="match status" value="1"/>
</dbReference>
<evidence type="ECO:0000256" key="2">
    <source>
        <dbReference type="ARBA" id="ARBA00023015"/>
    </source>
</evidence>
<dbReference type="InterPro" id="IPR050950">
    <property type="entry name" value="HTH-type_LysR_regulators"/>
</dbReference>
<evidence type="ECO:0000256" key="1">
    <source>
        <dbReference type="ARBA" id="ARBA00009437"/>
    </source>
</evidence>
<feature type="domain" description="HTH lysR-type" evidence="5">
    <location>
        <begin position="8"/>
        <end position="65"/>
    </location>
</feature>
<dbReference type="AlphaFoldDB" id="A0A0U4XSW8"/>
<keyword evidence="4" id="KW-0804">Transcription</keyword>
<keyword evidence="3" id="KW-0238">DNA-binding</keyword>
<dbReference type="Gene3D" id="1.10.10.10">
    <property type="entry name" value="Winged helix-like DNA-binding domain superfamily/Winged helix DNA-binding domain"/>
    <property type="match status" value="1"/>
</dbReference>
<dbReference type="EMBL" id="CP013987">
    <property type="protein sequence ID" value="ALZ84409.1"/>
    <property type="molecule type" value="Genomic_DNA"/>
</dbReference>
<reference evidence="6 7" key="1">
    <citation type="submission" date="2016-01" db="EMBL/GenBank/DDBJ databases">
        <title>Annotation of Pseudomonas oryzihabitans USDA-ARS-USMARC-56511.</title>
        <authorList>
            <person name="Harhay G.P."/>
            <person name="Harhay D.M."/>
            <person name="Smith T.P.L."/>
            <person name="Bono J.L."/>
            <person name="Heaton M.P."/>
            <person name="Clawson M.L."/>
            <person name="Chitko-Mckown C.G."/>
            <person name="Capik S.F."/>
            <person name="DeDonder K.D."/>
            <person name="Apley M.D."/>
            <person name="Lubbers B.V."/>
            <person name="White B.J."/>
            <person name="Larson R.L."/>
        </authorList>
    </citation>
    <scope>NUCLEOTIDE SEQUENCE [LARGE SCALE GENOMIC DNA]</scope>
    <source>
        <strain evidence="6 7">USDA-ARS-USMARC-56511</strain>
    </source>
</reference>
<dbReference type="FunFam" id="1.10.10.10:FF:000001">
    <property type="entry name" value="LysR family transcriptional regulator"/>
    <property type="match status" value="1"/>
</dbReference>
<evidence type="ECO:0000259" key="5">
    <source>
        <dbReference type="PROSITE" id="PS50931"/>
    </source>
</evidence>
<accession>A0A0U4XSW8</accession>
<dbReference type="GO" id="GO:0003700">
    <property type="term" value="F:DNA-binding transcription factor activity"/>
    <property type="evidence" value="ECO:0007669"/>
    <property type="project" value="InterPro"/>
</dbReference>
<name>A0A0U4XSW8_9PSED</name>
<dbReference type="Proteomes" id="UP000064137">
    <property type="component" value="Chromosome"/>
</dbReference>
<dbReference type="GO" id="GO:0003677">
    <property type="term" value="F:DNA binding"/>
    <property type="evidence" value="ECO:0007669"/>
    <property type="project" value="UniProtKB-KW"/>
</dbReference>
<evidence type="ECO:0000313" key="6">
    <source>
        <dbReference type="EMBL" id="ALZ84409.1"/>
    </source>
</evidence>
<evidence type="ECO:0000313" key="7">
    <source>
        <dbReference type="Proteomes" id="UP000064137"/>
    </source>
</evidence>
<comment type="similarity">
    <text evidence="1">Belongs to the LysR transcriptional regulatory family.</text>
</comment>
<dbReference type="KEGG" id="por:APT59_09420"/>
<dbReference type="OrthoDB" id="9785974at2"/>
<dbReference type="InterPro" id="IPR036388">
    <property type="entry name" value="WH-like_DNA-bd_sf"/>
</dbReference>
<dbReference type="PANTHER" id="PTHR30419">
    <property type="entry name" value="HTH-TYPE TRANSCRIPTIONAL REGULATOR YBHD"/>
    <property type="match status" value="1"/>
</dbReference>
<dbReference type="RefSeq" id="WP_059314605.1">
    <property type="nucleotide sequence ID" value="NZ_CP013987.1"/>
</dbReference>
<dbReference type="Pfam" id="PF00126">
    <property type="entry name" value="HTH_1"/>
    <property type="match status" value="1"/>
</dbReference>
<dbReference type="SUPFAM" id="SSF53850">
    <property type="entry name" value="Periplasmic binding protein-like II"/>
    <property type="match status" value="1"/>
</dbReference>
<evidence type="ECO:0000256" key="3">
    <source>
        <dbReference type="ARBA" id="ARBA00023125"/>
    </source>
</evidence>
<keyword evidence="2" id="KW-0805">Transcription regulation</keyword>
<dbReference type="InterPro" id="IPR000847">
    <property type="entry name" value="LysR_HTH_N"/>
</dbReference>
<dbReference type="Gene3D" id="3.40.190.290">
    <property type="match status" value="1"/>
</dbReference>
<dbReference type="InterPro" id="IPR036390">
    <property type="entry name" value="WH_DNA-bd_sf"/>
</dbReference>
<dbReference type="InterPro" id="IPR005119">
    <property type="entry name" value="LysR_subst-bd"/>
</dbReference>
<evidence type="ECO:0000256" key="4">
    <source>
        <dbReference type="ARBA" id="ARBA00023163"/>
    </source>
</evidence>